<dbReference type="PROSITE" id="PS00183">
    <property type="entry name" value="UBC_1"/>
    <property type="match status" value="1"/>
</dbReference>
<keyword evidence="19" id="KW-1185">Reference proteome</keyword>
<evidence type="ECO:0000256" key="6">
    <source>
        <dbReference type="ARBA" id="ARBA00022990"/>
    </source>
</evidence>
<evidence type="ECO:0000256" key="4">
    <source>
        <dbReference type="ARBA" id="ARBA00022840"/>
    </source>
</evidence>
<keyword evidence="4 15" id="KW-0067">ATP-binding</keyword>
<evidence type="ECO:0000259" key="17">
    <source>
        <dbReference type="PROSITE" id="PS50127"/>
    </source>
</evidence>
<keyword evidence="3 15" id="KW-0833">Ubl conjugation pathway</keyword>
<comment type="caution">
    <text evidence="18">The sequence shown here is derived from an EMBL/GenBank/DDBJ whole genome shotgun (WGS) entry which is preliminary data.</text>
</comment>
<evidence type="ECO:0000256" key="2">
    <source>
        <dbReference type="ARBA" id="ARBA00022741"/>
    </source>
</evidence>
<comment type="function">
    <text evidence="7">Accepts ubiquitin from the E1 complex and catalyzes its covalent attachment to other proteins. E2 ubiquitin conjugating enzyme that transfers ubiquitin to MAEA, a core component of the CTLH E3 ubiquitin-protein ligase complex. In vitro catalyzes 'Lys-11'- and 'Lys-48'-linked polyubiquitination. Capable, in vitro, to ubiquitinate histone H2A.</text>
</comment>
<keyword evidence="2 15" id="KW-0547">Nucleotide-binding</keyword>
<dbReference type="STRING" id="35608.A0A2U1NSG6"/>
<sequence length="236" mass="26644">MASSKRRDTDLTKLMMKDYKVELINESNHQFYVFFHGPADSLYAGGVWKVSVELPEEYPFSSPSIAFSTKIYHPNIHFETGTVCVNVLNQTWSPLTDLVNVFEIYLPMLLNEPNAEDPLNAEAAALLLRDRAAYEAKVKEICAEFAKPEDVGLVSEEESNDEELTEDENDSGDETPGAGSGDEPMDKLFTKEKMRREYPLLGLQTDPMMHKVKDIIASLAQNMTFNFSVYIVNIMV</sequence>
<feature type="region of interest" description="Disordered" evidence="16">
    <location>
        <begin position="152"/>
        <end position="186"/>
    </location>
</feature>
<dbReference type="GO" id="GO:0004842">
    <property type="term" value="F:ubiquitin-protein transferase activity"/>
    <property type="evidence" value="ECO:0007669"/>
    <property type="project" value="UniProtKB-ARBA"/>
</dbReference>
<evidence type="ECO:0000256" key="11">
    <source>
        <dbReference type="ARBA" id="ARBA00077502"/>
    </source>
</evidence>
<evidence type="ECO:0000313" key="18">
    <source>
        <dbReference type="EMBL" id="PWA76434.1"/>
    </source>
</evidence>
<evidence type="ECO:0000256" key="14">
    <source>
        <dbReference type="PROSITE-ProRule" id="PRU10133"/>
    </source>
</evidence>
<keyword evidence="5" id="KW-0832">Ubl conjugation</keyword>
<evidence type="ECO:0000256" key="1">
    <source>
        <dbReference type="ARBA" id="ARBA00022679"/>
    </source>
</evidence>
<dbReference type="SMART" id="SM00212">
    <property type="entry name" value="UBCc"/>
    <property type="match status" value="1"/>
</dbReference>
<evidence type="ECO:0000256" key="9">
    <source>
        <dbReference type="ARBA" id="ARBA00072436"/>
    </source>
</evidence>
<evidence type="ECO:0000256" key="15">
    <source>
        <dbReference type="RuleBase" id="RU362109"/>
    </source>
</evidence>
<evidence type="ECO:0000256" key="16">
    <source>
        <dbReference type="SAM" id="MobiDB-lite"/>
    </source>
</evidence>
<dbReference type="InterPro" id="IPR000608">
    <property type="entry name" value="UBC"/>
</dbReference>
<evidence type="ECO:0000256" key="10">
    <source>
        <dbReference type="ARBA" id="ARBA00076312"/>
    </source>
</evidence>
<dbReference type="InterPro" id="IPR016135">
    <property type="entry name" value="UBQ-conjugating_enzyme/RWD"/>
</dbReference>
<dbReference type="AlphaFoldDB" id="A0A2U1NSG6"/>
<evidence type="ECO:0000256" key="13">
    <source>
        <dbReference type="ARBA" id="ARBA00082119"/>
    </source>
</evidence>
<dbReference type="OrthoDB" id="269518at2759"/>
<evidence type="ECO:0000313" key="19">
    <source>
        <dbReference type="Proteomes" id="UP000245207"/>
    </source>
</evidence>
<dbReference type="EMBL" id="PKPP01002269">
    <property type="protein sequence ID" value="PWA76434.1"/>
    <property type="molecule type" value="Genomic_DNA"/>
</dbReference>
<dbReference type="CDD" id="cd23797">
    <property type="entry name" value="UBCc_UBE2H"/>
    <property type="match status" value="1"/>
</dbReference>
<comment type="subunit">
    <text evidence="8">Interacts with MAEA and WDR26, components of the CTLH complex that contains GID4, RANBP9 and/or RANBP10, MKLN1, MAEA, RMND5A (or alternatively its paralog RMND5B), GID8, ARMC8, WDR26 and YPEL5.</text>
</comment>
<dbReference type="Proteomes" id="UP000245207">
    <property type="component" value="Unassembled WGS sequence"/>
</dbReference>
<organism evidence="18 19">
    <name type="scientific">Artemisia annua</name>
    <name type="common">Sweet wormwood</name>
    <dbReference type="NCBI Taxonomy" id="35608"/>
    <lineage>
        <taxon>Eukaryota</taxon>
        <taxon>Viridiplantae</taxon>
        <taxon>Streptophyta</taxon>
        <taxon>Embryophyta</taxon>
        <taxon>Tracheophyta</taxon>
        <taxon>Spermatophyta</taxon>
        <taxon>Magnoliopsida</taxon>
        <taxon>eudicotyledons</taxon>
        <taxon>Gunneridae</taxon>
        <taxon>Pentapetalae</taxon>
        <taxon>asterids</taxon>
        <taxon>campanulids</taxon>
        <taxon>Asterales</taxon>
        <taxon>Asteraceae</taxon>
        <taxon>Asteroideae</taxon>
        <taxon>Anthemideae</taxon>
        <taxon>Artemisiinae</taxon>
        <taxon>Artemisia</taxon>
    </lineage>
</organism>
<evidence type="ECO:0000256" key="5">
    <source>
        <dbReference type="ARBA" id="ARBA00022843"/>
    </source>
</evidence>
<dbReference type="Gene3D" id="3.10.110.10">
    <property type="entry name" value="Ubiquitin Conjugating Enzyme"/>
    <property type="match status" value="1"/>
</dbReference>
<feature type="compositionally biased region" description="Acidic residues" evidence="16">
    <location>
        <begin position="155"/>
        <end position="173"/>
    </location>
</feature>
<name>A0A2U1NSG6_ARTAN</name>
<evidence type="ECO:0000256" key="7">
    <source>
        <dbReference type="ARBA" id="ARBA00060202"/>
    </source>
</evidence>
<evidence type="ECO:0000256" key="8">
    <source>
        <dbReference type="ARBA" id="ARBA00063081"/>
    </source>
</evidence>
<gene>
    <name evidence="18" type="ORF">CTI12_AA232610</name>
</gene>
<evidence type="ECO:0000256" key="12">
    <source>
        <dbReference type="ARBA" id="ARBA00078369"/>
    </source>
</evidence>
<dbReference type="PANTHER" id="PTHR24068">
    <property type="entry name" value="UBIQUITIN-CONJUGATING ENZYME E2"/>
    <property type="match status" value="1"/>
</dbReference>
<reference evidence="18 19" key="1">
    <citation type="journal article" date="2018" name="Mol. Plant">
        <title>The genome of Artemisia annua provides insight into the evolution of Asteraceae family and artemisinin biosynthesis.</title>
        <authorList>
            <person name="Shen Q."/>
            <person name="Zhang L."/>
            <person name="Liao Z."/>
            <person name="Wang S."/>
            <person name="Yan T."/>
            <person name="Shi P."/>
            <person name="Liu M."/>
            <person name="Fu X."/>
            <person name="Pan Q."/>
            <person name="Wang Y."/>
            <person name="Lv Z."/>
            <person name="Lu X."/>
            <person name="Zhang F."/>
            <person name="Jiang W."/>
            <person name="Ma Y."/>
            <person name="Chen M."/>
            <person name="Hao X."/>
            <person name="Li L."/>
            <person name="Tang Y."/>
            <person name="Lv G."/>
            <person name="Zhou Y."/>
            <person name="Sun X."/>
            <person name="Brodelius P.E."/>
            <person name="Rose J.K.C."/>
            <person name="Tang K."/>
        </authorList>
    </citation>
    <scope>NUCLEOTIDE SEQUENCE [LARGE SCALE GENOMIC DNA]</scope>
    <source>
        <strain evidence="19">cv. Huhao1</strain>
        <tissue evidence="18">Leaf</tissue>
    </source>
</reference>
<dbReference type="PROSITE" id="PS50127">
    <property type="entry name" value="UBC_2"/>
    <property type="match status" value="1"/>
</dbReference>
<dbReference type="InterPro" id="IPR023313">
    <property type="entry name" value="UBQ-conjugating_AS"/>
</dbReference>
<dbReference type="FunFam" id="3.10.110.10:FF:000078">
    <property type="entry name" value="ubiquitin-conjugating enzyme E2 H isoform X2"/>
    <property type="match status" value="1"/>
</dbReference>
<dbReference type="SUPFAM" id="SSF54495">
    <property type="entry name" value="UBC-like"/>
    <property type="match status" value="1"/>
</dbReference>
<comment type="similarity">
    <text evidence="15">Belongs to the ubiquitin-conjugating enzyme family.</text>
</comment>
<proteinExistence type="inferred from homology"/>
<protein>
    <recommendedName>
        <fullName evidence="9">Ubiquitin-conjugating enzyme E2 H</fullName>
    </recommendedName>
    <alternativeName>
        <fullName evidence="12">(E3-independent) E2 ubiquitin-conjugating enzyme H</fullName>
    </alternativeName>
    <alternativeName>
        <fullName evidence="10">E2 ubiquitin-conjugating enzyme H</fullName>
    </alternativeName>
    <alternativeName>
        <fullName evidence="13">Ubiquitin carrier protein H</fullName>
    </alternativeName>
    <alternativeName>
        <fullName evidence="11">Ubiquitin-protein ligase H</fullName>
    </alternativeName>
</protein>
<feature type="active site" description="Glycyl thioester intermediate" evidence="14">
    <location>
        <position position="84"/>
    </location>
</feature>
<keyword evidence="6" id="KW-0007">Acetylation</keyword>
<evidence type="ECO:0000256" key="3">
    <source>
        <dbReference type="ARBA" id="ARBA00022786"/>
    </source>
</evidence>
<dbReference type="Pfam" id="PF00179">
    <property type="entry name" value="UQ_con"/>
    <property type="match status" value="1"/>
</dbReference>
<dbReference type="GO" id="GO:0005524">
    <property type="term" value="F:ATP binding"/>
    <property type="evidence" value="ECO:0007669"/>
    <property type="project" value="UniProtKB-UniRule"/>
</dbReference>
<feature type="domain" description="UBC core" evidence="17">
    <location>
        <begin position="1"/>
        <end position="147"/>
    </location>
</feature>
<accession>A0A2U1NSG6</accession>
<keyword evidence="1" id="KW-0808">Transferase</keyword>